<sequence>MLPTVIDILALPVIQAGEPEVIGGGTLDRPVRWVHVSDLPDLSNLLQGGELVLTTGLPLTHDPVSYLEGLAAAGATGLVIELGVHVESVPAEVPETADRLALPVIALHRQVRFVEVTEEVHRSIVAEQYAEVAFARQAHEIFTDLSMKRAPLSEIVDAAASMLDTPIVLEDLTRQVLAFASHGAPTAELLSDWERRSRLTPMSHQTAVGGSEAWTTTPVGAHRQEWGRLVAPLPNTAEARTRMTLERAAQALALHRMVEQEGTALEQQAQSGLVDELRRGRIEDEAEATARAYALGMRPGLTYLPMTVRVSETASGDQVFAQRRRVRMLDAIRHAIRASRNTALASNPQHGRIDLLLSRPPGSSTTDILQAVCTEIRSALGRIDGVSRCTIGAGPESTRLLDAAVGLTESAHIADVAQSLPLDDKLFHRSSDIRLRGLVALLRTDPRVQAFAETELRGLLEHAARHDDDSFHVLRNFLALGGNKTELAKRLHLSRPTLYSKLAAIERLLGVDLDDAESRTSLHTAVLILDSRAGAPANEAP</sequence>
<accession>A0ABY2RCX6</accession>
<feature type="domain" description="Purine catabolism PurC-like" evidence="1">
    <location>
        <begin position="7"/>
        <end position="124"/>
    </location>
</feature>
<dbReference type="PANTHER" id="PTHR33744">
    <property type="entry name" value="CARBOHYDRATE DIACID REGULATOR"/>
    <property type="match status" value="1"/>
</dbReference>
<evidence type="ECO:0000313" key="4">
    <source>
        <dbReference type="Proteomes" id="UP000305109"/>
    </source>
</evidence>
<dbReference type="PANTHER" id="PTHR33744:SF1">
    <property type="entry name" value="DNA-BINDING TRANSCRIPTIONAL ACTIVATOR ADER"/>
    <property type="match status" value="1"/>
</dbReference>
<dbReference type="InterPro" id="IPR051448">
    <property type="entry name" value="CdaR-like_regulators"/>
</dbReference>
<dbReference type="InterPro" id="IPR012914">
    <property type="entry name" value="PucR_dom"/>
</dbReference>
<evidence type="ECO:0000259" key="1">
    <source>
        <dbReference type="Pfam" id="PF07905"/>
    </source>
</evidence>
<proteinExistence type="predicted"/>
<keyword evidence="4" id="KW-1185">Reference proteome</keyword>
<name>A0ABY2RCX6_9NOCA</name>
<dbReference type="EMBL" id="SUMD01000024">
    <property type="protein sequence ID" value="TJZ73130.1"/>
    <property type="molecule type" value="Genomic_DNA"/>
</dbReference>
<dbReference type="Pfam" id="PF13556">
    <property type="entry name" value="HTH_30"/>
    <property type="match status" value="1"/>
</dbReference>
<gene>
    <name evidence="3" type="ORF">FCG67_24800</name>
</gene>
<comment type="caution">
    <text evidence="3">The sequence shown here is derived from an EMBL/GenBank/DDBJ whole genome shotgun (WGS) entry which is preliminary data.</text>
</comment>
<dbReference type="Pfam" id="PF07905">
    <property type="entry name" value="PucR"/>
    <property type="match status" value="1"/>
</dbReference>
<dbReference type="InterPro" id="IPR025736">
    <property type="entry name" value="PucR_C-HTH_dom"/>
</dbReference>
<evidence type="ECO:0000259" key="2">
    <source>
        <dbReference type="Pfam" id="PF13556"/>
    </source>
</evidence>
<evidence type="ECO:0000313" key="3">
    <source>
        <dbReference type="EMBL" id="TJZ73130.1"/>
    </source>
</evidence>
<dbReference type="Gene3D" id="1.10.10.2840">
    <property type="entry name" value="PucR C-terminal helix-turn-helix domain"/>
    <property type="match status" value="1"/>
</dbReference>
<organism evidence="3 4">
    <name type="scientific">Rhodococcus oryzae</name>
    <dbReference type="NCBI Taxonomy" id="2571143"/>
    <lineage>
        <taxon>Bacteria</taxon>
        <taxon>Bacillati</taxon>
        <taxon>Actinomycetota</taxon>
        <taxon>Actinomycetes</taxon>
        <taxon>Mycobacteriales</taxon>
        <taxon>Nocardiaceae</taxon>
        <taxon>Rhodococcus</taxon>
    </lineage>
</organism>
<dbReference type="Proteomes" id="UP000305109">
    <property type="component" value="Unassembled WGS sequence"/>
</dbReference>
<feature type="domain" description="PucR C-terminal helix-turn-helix" evidence="2">
    <location>
        <begin position="472"/>
        <end position="528"/>
    </location>
</feature>
<protein>
    <submittedName>
        <fullName evidence="3">PucR family transcriptional regulator</fullName>
    </submittedName>
</protein>
<dbReference type="InterPro" id="IPR042070">
    <property type="entry name" value="PucR_C-HTH_sf"/>
</dbReference>
<dbReference type="RefSeq" id="WP_136912232.1">
    <property type="nucleotide sequence ID" value="NZ_SUMD01000024.1"/>
</dbReference>
<reference evidence="3 4" key="1">
    <citation type="submission" date="2019-04" db="EMBL/GenBank/DDBJ databases">
        <title>Rhodococcus oryzae sp. nov., a novel actinomycete isolated from rhizosphere soil of rice (Oryza sativa L.).</title>
        <authorList>
            <person name="Li C."/>
        </authorList>
    </citation>
    <scope>NUCLEOTIDE SEQUENCE [LARGE SCALE GENOMIC DNA]</scope>
    <source>
        <strain evidence="3 4">NEAU-CX67</strain>
    </source>
</reference>